<evidence type="ECO:0000313" key="2">
    <source>
        <dbReference type="Proteomes" id="UP001057375"/>
    </source>
</evidence>
<organism evidence="1 2">
    <name type="scientific">Aduncisulcus paluster</name>
    <dbReference type="NCBI Taxonomy" id="2918883"/>
    <lineage>
        <taxon>Eukaryota</taxon>
        <taxon>Metamonada</taxon>
        <taxon>Carpediemonas-like organisms</taxon>
        <taxon>Aduncisulcus</taxon>
    </lineage>
</organism>
<comment type="caution">
    <text evidence="1">The sequence shown here is derived from an EMBL/GenBank/DDBJ whole genome shotgun (WGS) entry which is preliminary data.</text>
</comment>
<gene>
    <name evidence="1" type="ORF">ADUPG1_004807</name>
</gene>
<sequence length="80" mass="8610">MVAELIALQADNYSDLLVRRSFSATKVLSADVCAAFDPNFPEVYDKKNTSLMGNGVQITKYTGARGKAGCNDANAEFVSE</sequence>
<evidence type="ECO:0000313" key="1">
    <source>
        <dbReference type="EMBL" id="GKT27882.1"/>
    </source>
</evidence>
<reference evidence="1" key="1">
    <citation type="submission" date="2022-03" db="EMBL/GenBank/DDBJ databases">
        <title>Draft genome sequence of Aduncisulcus paluster, a free-living microaerophilic Fornicata.</title>
        <authorList>
            <person name="Yuyama I."/>
            <person name="Kume K."/>
            <person name="Tamura T."/>
            <person name="Inagaki Y."/>
            <person name="Hashimoto T."/>
        </authorList>
    </citation>
    <scope>NUCLEOTIDE SEQUENCE</scope>
    <source>
        <strain evidence="1">NY0171</strain>
    </source>
</reference>
<proteinExistence type="predicted"/>
<dbReference type="InterPro" id="IPR001948">
    <property type="entry name" value="Peptidase_M18"/>
</dbReference>
<name>A0ABQ5K7E6_9EUKA</name>
<keyword evidence="2" id="KW-1185">Reference proteome</keyword>
<dbReference type="EMBL" id="BQXS01007492">
    <property type="protein sequence ID" value="GKT27882.1"/>
    <property type="molecule type" value="Genomic_DNA"/>
</dbReference>
<accession>A0ABQ5K7E6</accession>
<dbReference type="Proteomes" id="UP001057375">
    <property type="component" value="Unassembled WGS sequence"/>
</dbReference>
<dbReference type="Gene3D" id="3.40.630.10">
    <property type="entry name" value="Zn peptidases"/>
    <property type="match status" value="1"/>
</dbReference>
<feature type="non-terminal residue" evidence="1">
    <location>
        <position position="80"/>
    </location>
</feature>
<protein>
    <submittedName>
        <fullName evidence="1">Peptidase M18 like protein</fullName>
    </submittedName>
</protein>
<dbReference type="SUPFAM" id="SSF53187">
    <property type="entry name" value="Zn-dependent exopeptidases"/>
    <property type="match status" value="1"/>
</dbReference>
<dbReference type="Pfam" id="PF02127">
    <property type="entry name" value="Peptidase_M18"/>
    <property type="match status" value="1"/>
</dbReference>